<protein>
    <submittedName>
        <fullName evidence="4">C6 zinc finger domain-containing protein</fullName>
    </submittedName>
</protein>
<dbReference type="Gene3D" id="4.10.240.10">
    <property type="entry name" value="Zn(2)-C6 fungal-type DNA-binding domain"/>
    <property type="match status" value="1"/>
</dbReference>
<dbReference type="OrthoDB" id="4356994at2759"/>
<dbReference type="Proteomes" id="UP000813385">
    <property type="component" value="Unassembled WGS sequence"/>
</dbReference>
<dbReference type="PROSITE" id="PS00463">
    <property type="entry name" value="ZN2_CY6_FUNGAL_1"/>
    <property type="match status" value="1"/>
</dbReference>
<dbReference type="CDD" id="cd00067">
    <property type="entry name" value="GAL4"/>
    <property type="match status" value="1"/>
</dbReference>
<feature type="domain" description="Zn(2)-C6 fungal-type" evidence="3">
    <location>
        <begin position="51"/>
        <end position="81"/>
    </location>
</feature>
<dbReference type="PANTHER" id="PTHR47785">
    <property type="entry name" value="ZN(II)2CYS6 TRANSCRIPTION FACTOR (EUROFUNG)-RELATED-RELATED"/>
    <property type="match status" value="1"/>
</dbReference>
<evidence type="ECO:0000313" key="4">
    <source>
        <dbReference type="EMBL" id="KAH7368176.1"/>
    </source>
</evidence>
<keyword evidence="5" id="KW-1185">Reference proteome</keyword>
<evidence type="ECO:0000256" key="2">
    <source>
        <dbReference type="SAM" id="MobiDB-lite"/>
    </source>
</evidence>
<comment type="caution">
    <text evidence="4">The sequence shown here is derived from an EMBL/GenBank/DDBJ whole genome shotgun (WGS) entry which is preliminary data.</text>
</comment>
<dbReference type="EMBL" id="JAGPXD010000002">
    <property type="protein sequence ID" value="KAH7368176.1"/>
    <property type="molecule type" value="Genomic_DNA"/>
</dbReference>
<organism evidence="4 5">
    <name type="scientific">Plectosphaerella cucumerina</name>
    <dbReference type="NCBI Taxonomy" id="40658"/>
    <lineage>
        <taxon>Eukaryota</taxon>
        <taxon>Fungi</taxon>
        <taxon>Dikarya</taxon>
        <taxon>Ascomycota</taxon>
        <taxon>Pezizomycotina</taxon>
        <taxon>Sordariomycetes</taxon>
        <taxon>Hypocreomycetidae</taxon>
        <taxon>Glomerellales</taxon>
        <taxon>Plectosphaerellaceae</taxon>
        <taxon>Plectosphaerella</taxon>
    </lineage>
</organism>
<dbReference type="GO" id="GO:0008270">
    <property type="term" value="F:zinc ion binding"/>
    <property type="evidence" value="ECO:0007669"/>
    <property type="project" value="InterPro"/>
</dbReference>
<dbReference type="AlphaFoldDB" id="A0A8K0X7Q2"/>
<dbReference type="PROSITE" id="PS50048">
    <property type="entry name" value="ZN2_CY6_FUNGAL_2"/>
    <property type="match status" value="1"/>
</dbReference>
<feature type="region of interest" description="Disordered" evidence="2">
    <location>
        <begin position="1"/>
        <end position="45"/>
    </location>
</feature>
<dbReference type="CDD" id="cd12148">
    <property type="entry name" value="fungal_TF_MHR"/>
    <property type="match status" value="1"/>
</dbReference>
<evidence type="ECO:0000259" key="3">
    <source>
        <dbReference type="PROSITE" id="PS50048"/>
    </source>
</evidence>
<gene>
    <name evidence="4" type="ORF">B0T11DRAFT_295866</name>
</gene>
<sequence length="622" mass="68781">MEPPPADDGASVPSPTTEEPQSQTTAAQPARNSRPPPRGTASYQRRRAVKACQVCRARRTKCDNLKPSCSFCLKVGATCIQSPVDLSSFDPASLKILERLDDLEELLKAASLGGESDDPYHKMRVVAQEPLQSAGRRDAHPIEMGMVVPLGLDAVLSWPCFSGARRSPEQQQLQPPPPLLGASTSPASSFLGGVDLEPVRVKDLLNSFFKYVHVKNPIFDEAATRRVVESTILNGIDWSPDSCLSLLICALGSIATPFGPSYETMPGTPAYGSAMSFFHAAQKRIGTLLCLDDILAPQCLFLSGVFMMCIFQPTKAWRYFVQALAHCQQLRFLSQEQQHLAAAVEQAGATPRGHHEFDSLHQAVYWSAWKSERELRSAMRMADFSPNDHGVNLYPSFFPTPPAPRPGDASEMTPDQQREQTSWYFYLAEISLRRLAARIGDDLETMQKTHPTRLAFLHAAASATPAYEAQIHEWINSLPPTLSFDAPPEDDDVCRFVLRGHSQNLFEMIYWPFLVAHIDHLALEASILAPFTALAQKALDHHALRLAVNEPGYRHRHHGTFPMMQSCSRSALALLAVALHNRSEGGGHGTAVVQLHEVWSGEVHELEETRYMLEWGLYGAMG</sequence>
<reference evidence="4" key="1">
    <citation type="journal article" date="2021" name="Nat. Commun.">
        <title>Genetic determinants of endophytism in the Arabidopsis root mycobiome.</title>
        <authorList>
            <person name="Mesny F."/>
            <person name="Miyauchi S."/>
            <person name="Thiergart T."/>
            <person name="Pickel B."/>
            <person name="Atanasova L."/>
            <person name="Karlsson M."/>
            <person name="Huettel B."/>
            <person name="Barry K.W."/>
            <person name="Haridas S."/>
            <person name="Chen C."/>
            <person name="Bauer D."/>
            <person name="Andreopoulos W."/>
            <person name="Pangilinan J."/>
            <person name="LaButti K."/>
            <person name="Riley R."/>
            <person name="Lipzen A."/>
            <person name="Clum A."/>
            <person name="Drula E."/>
            <person name="Henrissat B."/>
            <person name="Kohler A."/>
            <person name="Grigoriev I.V."/>
            <person name="Martin F.M."/>
            <person name="Hacquard S."/>
        </authorList>
    </citation>
    <scope>NUCLEOTIDE SEQUENCE</scope>
    <source>
        <strain evidence="4">MPI-CAGE-AT-0016</strain>
    </source>
</reference>
<dbReference type="InterPro" id="IPR036864">
    <property type="entry name" value="Zn2-C6_fun-type_DNA-bd_sf"/>
</dbReference>
<keyword evidence="1" id="KW-0539">Nucleus</keyword>
<dbReference type="PANTHER" id="PTHR47785:SF5">
    <property type="entry name" value="ZN(II)2CYS6 TRANSCRIPTION FACTOR (EUROFUNG)"/>
    <property type="match status" value="1"/>
</dbReference>
<dbReference type="Pfam" id="PF00172">
    <property type="entry name" value="Zn_clus"/>
    <property type="match status" value="1"/>
</dbReference>
<feature type="compositionally biased region" description="Polar residues" evidence="2">
    <location>
        <begin position="13"/>
        <end position="31"/>
    </location>
</feature>
<name>A0A8K0X7Q2_9PEZI</name>
<dbReference type="GO" id="GO:0000981">
    <property type="term" value="F:DNA-binding transcription factor activity, RNA polymerase II-specific"/>
    <property type="evidence" value="ECO:0007669"/>
    <property type="project" value="InterPro"/>
</dbReference>
<dbReference type="SUPFAM" id="SSF57701">
    <property type="entry name" value="Zn2/Cys6 DNA-binding domain"/>
    <property type="match status" value="1"/>
</dbReference>
<evidence type="ECO:0000313" key="5">
    <source>
        <dbReference type="Proteomes" id="UP000813385"/>
    </source>
</evidence>
<evidence type="ECO:0000256" key="1">
    <source>
        <dbReference type="ARBA" id="ARBA00023242"/>
    </source>
</evidence>
<dbReference type="InterPro" id="IPR001138">
    <property type="entry name" value="Zn2Cys6_DnaBD"/>
</dbReference>
<dbReference type="InterPro" id="IPR053181">
    <property type="entry name" value="EcdB-like_regulator"/>
</dbReference>
<accession>A0A8K0X7Q2</accession>
<proteinExistence type="predicted"/>
<dbReference type="SMART" id="SM00066">
    <property type="entry name" value="GAL4"/>
    <property type="match status" value="1"/>
</dbReference>